<sequence length="235" mass="24703">MKVKHFVKGSLLAGLVLLPVLSKTVDAAPGDYEPRSANSDATVEFTQPQDTPSIIDPENPGEDNDEQGGTGQTGPLTIDWVSNLNFGSHEFSVEKQTYEATNPAPFVQVSDRRGTSEGWNLTVQAAPFTTSGLLGAETSLPGATLTFTGGEAVSRINPLLAPTVSDPIEVETNNEATQVATATPGQGVGSWAIRWLKEEGLTTDSKVELTVPEAAASPGEHTSTLTWTLTDAPGQ</sequence>
<feature type="region of interest" description="Disordered" evidence="1">
    <location>
        <begin position="215"/>
        <end position="235"/>
    </location>
</feature>
<feature type="compositionally biased region" description="Polar residues" evidence="1">
    <location>
        <begin position="36"/>
        <end position="52"/>
    </location>
</feature>
<keyword evidence="2" id="KW-0732">Signal</keyword>
<dbReference type="RefSeq" id="WP_003777517.1">
    <property type="nucleotide sequence ID" value="NZ_JH992958.1"/>
</dbReference>
<dbReference type="AlphaFoldDB" id="K9EWM9"/>
<feature type="compositionally biased region" description="Polar residues" evidence="1">
    <location>
        <begin position="220"/>
        <end position="229"/>
    </location>
</feature>
<feature type="chain" id="PRO_5003929532" description="WxL domain-containing protein" evidence="2">
    <location>
        <begin position="28"/>
        <end position="235"/>
    </location>
</feature>
<proteinExistence type="predicted"/>
<dbReference type="EMBL" id="AGXA01000017">
    <property type="protein sequence ID" value="EKU93640.1"/>
    <property type="molecule type" value="Genomic_DNA"/>
</dbReference>
<dbReference type="eggNOG" id="COG4886">
    <property type="taxonomic scope" value="Bacteria"/>
</dbReference>
<evidence type="ECO:0000313" key="4">
    <source>
        <dbReference type="EMBL" id="EKU93640.1"/>
    </source>
</evidence>
<dbReference type="InterPro" id="IPR027994">
    <property type="entry name" value="WxL_dom"/>
</dbReference>
<feature type="signal peptide" evidence="2">
    <location>
        <begin position="1"/>
        <end position="27"/>
    </location>
</feature>
<keyword evidence="5" id="KW-1185">Reference proteome</keyword>
<protein>
    <recommendedName>
        <fullName evidence="3">WxL domain-containing protein</fullName>
    </recommendedName>
</protein>
<evidence type="ECO:0000313" key="5">
    <source>
        <dbReference type="Proteomes" id="UP000009875"/>
    </source>
</evidence>
<comment type="caution">
    <text evidence="4">The sequence shown here is derived from an EMBL/GenBank/DDBJ whole genome shotgun (WGS) entry which is preliminary data.</text>
</comment>
<dbReference type="HOGENOM" id="CLU_067278_2_1_9"/>
<dbReference type="Proteomes" id="UP000009875">
    <property type="component" value="Unassembled WGS sequence"/>
</dbReference>
<evidence type="ECO:0000259" key="3">
    <source>
        <dbReference type="Pfam" id="PF13731"/>
    </source>
</evidence>
<feature type="domain" description="WxL" evidence="3">
    <location>
        <begin position="35"/>
        <end position="233"/>
    </location>
</feature>
<dbReference type="STRING" id="883081.HMPREF9698_00757"/>
<dbReference type="Pfam" id="PF13731">
    <property type="entry name" value="WxL"/>
    <property type="match status" value="1"/>
</dbReference>
<evidence type="ECO:0000256" key="2">
    <source>
        <dbReference type="SAM" id="SignalP"/>
    </source>
</evidence>
<feature type="region of interest" description="Disordered" evidence="1">
    <location>
        <begin position="31"/>
        <end position="76"/>
    </location>
</feature>
<accession>K9EWM9</accession>
<dbReference type="OrthoDB" id="2356942at2"/>
<name>K9EWM9_9LACT</name>
<gene>
    <name evidence="4" type="ORF">HMPREF9698_00757</name>
</gene>
<reference evidence="4 5" key="1">
    <citation type="submission" date="2012-09" db="EMBL/GenBank/DDBJ databases">
        <title>The Genome Sequence of Alloiococcus otitis ATCC 51267.</title>
        <authorList>
            <consortium name="The Broad Institute Genome Sequencing Platform"/>
            <person name="Earl A."/>
            <person name="Ward D."/>
            <person name="Feldgarden M."/>
            <person name="Gevers D."/>
            <person name="Huys G."/>
            <person name="Walker B."/>
            <person name="Young S.K."/>
            <person name="Zeng Q."/>
            <person name="Gargeya S."/>
            <person name="Fitzgerald M."/>
            <person name="Haas B."/>
            <person name="Abouelleil A."/>
            <person name="Alvarado L."/>
            <person name="Arachchi H.M."/>
            <person name="Berlin A.M."/>
            <person name="Chapman S.B."/>
            <person name="Goldberg J."/>
            <person name="Griggs A."/>
            <person name="Gujja S."/>
            <person name="Hansen M."/>
            <person name="Howarth C."/>
            <person name="Imamovic A."/>
            <person name="Larimer J."/>
            <person name="McCowen C."/>
            <person name="Montmayeur A."/>
            <person name="Murphy C."/>
            <person name="Neiman D."/>
            <person name="Pearson M."/>
            <person name="Priest M."/>
            <person name="Roberts A."/>
            <person name="Saif S."/>
            <person name="Shea T."/>
            <person name="Sisk P."/>
            <person name="Sykes S."/>
            <person name="Wortman J."/>
            <person name="Nusbaum C."/>
            <person name="Birren B."/>
        </authorList>
    </citation>
    <scope>NUCLEOTIDE SEQUENCE [LARGE SCALE GENOMIC DNA]</scope>
    <source>
        <strain evidence="4 5">ATCC 51267</strain>
    </source>
</reference>
<evidence type="ECO:0000256" key="1">
    <source>
        <dbReference type="SAM" id="MobiDB-lite"/>
    </source>
</evidence>
<organism evidence="4 5">
    <name type="scientific">Alloiococcus otitis ATCC 51267</name>
    <dbReference type="NCBI Taxonomy" id="883081"/>
    <lineage>
        <taxon>Bacteria</taxon>
        <taxon>Bacillati</taxon>
        <taxon>Bacillota</taxon>
        <taxon>Bacilli</taxon>
        <taxon>Lactobacillales</taxon>
        <taxon>Carnobacteriaceae</taxon>
        <taxon>Alloiococcus</taxon>
    </lineage>
</organism>